<keyword evidence="2" id="KW-1185">Reference proteome</keyword>
<proteinExistence type="predicted"/>
<name>W2RZ15_CYPE1</name>
<dbReference type="OrthoDB" id="4369586at2759"/>
<organism evidence="1 2">
    <name type="scientific">Cyphellophora europaea (strain CBS 101466)</name>
    <name type="common">Phialophora europaea</name>
    <dbReference type="NCBI Taxonomy" id="1220924"/>
    <lineage>
        <taxon>Eukaryota</taxon>
        <taxon>Fungi</taxon>
        <taxon>Dikarya</taxon>
        <taxon>Ascomycota</taxon>
        <taxon>Pezizomycotina</taxon>
        <taxon>Eurotiomycetes</taxon>
        <taxon>Chaetothyriomycetidae</taxon>
        <taxon>Chaetothyriales</taxon>
        <taxon>Cyphellophoraceae</taxon>
        <taxon>Cyphellophora</taxon>
    </lineage>
</organism>
<evidence type="ECO:0000313" key="1">
    <source>
        <dbReference type="EMBL" id="ETN41575.1"/>
    </source>
</evidence>
<sequence>MAFDLNQGQFTSNRLKVIYTAAHLKGAAFAWFEPFLSDHYENTNGAKEKTKRLIDSFKEFKREMKVIFDWDEDEALWDMFYQGLKIEVKAKMAVPLPTTLIEVVDKAIKVDNRLYELRIE</sequence>
<dbReference type="STRING" id="1220924.W2RZ15"/>
<dbReference type="VEuPathDB" id="FungiDB:HMPREF1541_03511"/>
<dbReference type="InParanoid" id="W2RZ15"/>
<dbReference type="AlphaFoldDB" id="W2RZ15"/>
<accession>W2RZ15</accession>
<evidence type="ECO:0000313" key="2">
    <source>
        <dbReference type="Proteomes" id="UP000030752"/>
    </source>
</evidence>
<reference evidence="1 2" key="1">
    <citation type="submission" date="2013-03" db="EMBL/GenBank/DDBJ databases">
        <title>The Genome Sequence of Phialophora europaea CBS 101466.</title>
        <authorList>
            <consortium name="The Broad Institute Genomics Platform"/>
            <person name="Cuomo C."/>
            <person name="de Hoog S."/>
            <person name="Gorbushina A."/>
            <person name="Walker B."/>
            <person name="Young S.K."/>
            <person name="Zeng Q."/>
            <person name="Gargeya S."/>
            <person name="Fitzgerald M."/>
            <person name="Haas B."/>
            <person name="Abouelleil A."/>
            <person name="Allen A.W."/>
            <person name="Alvarado L."/>
            <person name="Arachchi H.M."/>
            <person name="Berlin A.M."/>
            <person name="Chapman S.B."/>
            <person name="Gainer-Dewar J."/>
            <person name="Goldberg J."/>
            <person name="Griggs A."/>
            <person name="Gujja S."/>
            <person name="Hansen M."/>
            <person name="Howarth C."/>
            <person name="Imamovic A."/>
            <person name="Ireland A."/>
            <person name="Larimer J."/>
            <person name="McCowan C."/>
            <person name="Murphy C."/>
            <person name="Pearson M."/>
            <person name="Poon T.W."/>
            <person name="Priest M."/>
            <person name="Roberts A."/>
            <person name="Saif S."/>
            <person name="Shea T."/>
            <person name="Sisk P."/>
            <person name="Sykes S."/>
            <person name="Wortman J."/>
            <person name="Nusbaum C."/>
            <person name="Birren B."/>
        </authorList>
    </citation>
    <scope>NUCLEOTIDE SEQUENCE [LARGE SCALE GENOMIC DNA]</scope>
    <source>
        <strain evidence="1 2">CBS 101466</strain>
    </source>
</reference>
<protein>
    <recommendedName>
        <fullName evidence="3">Retrotransposon gag domain-containing protein</fullName>
    </recommendedName>
</protein>
<dbReference type="EMBL" id="KB822719">
    <property type="protein sequence ID" value="ETN41575.1"/>
    <property type="molecule type" value="Genomic_DNA"/>
</dbReference>
<dbReference type="RefSeq" id="XP_008716084.1">
    <property type="nucleotide sequence ID" value="XM_008717862.1"/>
</dbReference>
<dbReference type="eggNOG" id="ENOG502RV2K">
    <property type="taxonomic scope" value="Eukaryota"/>
</dbReference>
<evidence type="ECO:0008006" key="3">
    <source>
        <dbReference type="Google" id="ProtNLM"/>
    </source>
</evidence>
<dbReference type="HOGENOM" id="CLU_2049611_0_0_1"/>
<gene>
    <name evidence="1" type="ORF">HMPREF1541_03511</name>
</gene>
<dbReference type="Proteomes" id="UP000030752">
    <property type="component" value="Unassembled WGS sequence"/>
</dbReference>
<dbReference type="GeneID" id="19970850"/>